<proteinExistence type="predicted"/>
<evidence type="ECO:0000313" key="1">
    <source>
        <dbReference type="EMBL" id="QHS86512.1"/>
    </source>
</evidence>
<sequence length="189" mass="21566">MSVSDYIKYKRVGTQLRDVLPNSKKQAPAVFDDQMYIDFKQYTIENTILDSKLVENSLIPTGSNLVFNVLKNVANCPQFPVCKGTDKRTNRVPLTNIYQYYQQTPPTATALIPRPTTSTLTPIPVYWKQKQTNGQVYHNQRPYGQQFHTNNSGCKCTTKNTCKCISNKKISNSFSYTSPRIQYLKYAVG</sequence>
<organism evidence="1">
    <name type="scientific">viral metagenome</name>
    <dbReference type="NCBI Taxonomy" id="1070528"/>
    <lineage>
        <taxon>unclassified sequences</taxon>
        <taxon>metagenomes</taxon>
        <taxon>organismal metagenomes</taxon>
    </lineage>
</organism>
<protein>
    <submittedName>
        <fullName evidence="1">Uncharacterized protein</fullName>
    </submittedName>
</protein>
<accession>A0A6C0B376</accession>
<dbReference type="EMBL" id="MN739057">
    <property type="protein sequence ID" value="QHS86512.1"/>
    <property type="molecule type" value="Genomic_DNA"/>
</dbReference>
<dbReference type="AlphaFoldDB" id="A0A6C0B376"/>
<reference evidence="1" key="1">
    <citation type="journal article" date="2020" name="Nature">
        <title>Giant virus diversity and host interactions through global metagenomics.</title>
        <authorList>
            <person name="Schulz F."/>
            <person name="Roux S."/>
            <person name="Paez-Espino D."/>
            <person name="Jungbluth S."/>
            <person name="Walsh D.A."/>
            <person name="Denef V.J."/>
            <person name="McMahon K.D."/>
            <person name="Konstantinidis K.T."/>
            <person name="Eloe-Fadrosh E.A."/>
            <person name="Kyrpides N.C."/>
            <person name="Woyke T."/>
        </authorList>
    </citation>
    <scope>NUCLEOTIDE SEQUENCE</scope>
    <source>
        <strain evidence="1">GVMAG-M-3300009187-29</strain>
    </source>
</reference>
<name>A0A6C0B376_9ZZZZ</name>